<gene>
    <name evidence="2" type="ORF">DDQ50_05700</name>
</gene>
<dbReference type="Pfam" id="PF13761">
    <property type="entry name" value="DUF4166"/>
    <property type="match status" value="1"/>
</dbReference>
<sequence>MGIDDTDSALSPYQVALGPSLDGLHPHLRTYFSAIPDGQVGIGEGTWDRVGTPRRWLWPVLWLLSGQGIVFPAWGQGVPFTVVNRPSRSHGHPAVEAVRIFRFPRRERRMSDSIGVDDHGLVDRLGRSRRFVARLSPCVSESRLSMESTALLIRVGRRLIPLPAWLSPRVALTERFDEAVSRQHVSLTLTAPIVGLIYEYSGYFDYRLEADSESSFSDPS</sequence>
<dbReference type="EMBL" id="QEOP01000001">
    <property type="protein sequence ID" value="PVZ95950.1"/>
    <property type="molecule type" value="Genomic_DNA"/>
</dbReference>
<reference evidence="2 3" key="1">
    <citation type="submission" date="2018-05" db="EMBL/GenBank/DDBJ databases">
        <title>Amnibacterium sp. M8JJ-5, whole genome shotgun sequence.</title>
        <authorList>
            <person name="Tuo L."/>
        </authorList>
    </citation>
    <scope>NUCLEOTIDE SEQUENCE [LARGE SCALE GENOMIC DNA]</scope>
    <source>
        <strain evidence="2 3">M8JJ-5</strain>
    </source>
</reference>
<dbReference type="RefSeq" id="WP_116755684.1">
    <property type="nucleotide sequence ID" value="NZ_JBHUEX010000001.1"/>
</dbReference>
<feature type="domain" description="DUF4166" evidence="1">
    <location>
        <begin position="24"/>
        <end position="204"/>
    </location>
</feature>
<evidence type="ECO:0000313" key="3">
    <source>
        <dbReference type="Proteomes" id="UP000244893"/>
    </source>
</evidence>
<accession>A0A2V1HXE5</accession>
<protein>
    <submittedName>
        <fullName evidence="2">DUF4166 domain-containing protein</fullName>
    </submittedName>
</protein>
<dbReference type="InterPro" id="IPR025311">
    <property type="entry name" value="DUF4166"/>
</dbReference>
<dbReference type="AlphaFoldDB" id="A0A2V1HXE5"/>
<proteinExistence type="predicted"/>
<evidence type="ECO:0000259" key="1">
    <source>
        <dbReference type="Pfam" id="PF13761"/>
    </source>
</evidence>
<dbReference type="OrthoDB" id="2448833at2"/>
<name>A0A2V1HXE5_9MICO</name>
<comment type="caution">
    <text evidence="2">The sequence shown here is derived from an EMBL/GenBank/DDBJ whole genome shotgun (WGS) entry which is preliminary data.</text>
</comment>
<organism evidence="2 3">
    <name type="scientific">Amnibacterium flavum</name>
    <dbReference type="NCBI Taxonomy" id="2173173"/>
    <lineage>
        <taxon>Bacteria</taxon>
        <taxon>Bacillati</taxon>
        <taxon>Actinomycetota</taxon>
        <taxon>Actinomycetes</taxon>
        <taxon>Micrococcales</taxon>
        <taxon>Microbacteriaceae</taxon>
        <taxon>Amnibacterium</taxon>
    </lineage>
</organism>
<dbReference type="Proteomes" id="UP000244893">
    <property type="component" value="Unassembled WGS sequence"/>
</dbReference>
<evidence type="ECO:0000313" key="2">
    <source>
        <dbReference type="EMBL" id="PVZ95950.1"/>
    </source>
</evidence>
<keyword evidence="3" id="KW-1185">Reference proteome</keyword>